<dbReference type="Gene3D" id="3.40.50.1820">
    <property type="entry name" value="alpha/beta hydrolase"/>
    <property type="match status" value="1"/>
</dbReference>
<dbReference type="GO" id="GO:0016787">
    <property type="term" value="F:hydrolase activity"/>
    <property type="evidence" value="ECO:0007669"/>
    <property type="project" value="UniProtKB-KW"/>
</dbReference>
<comment type="caution">
    <text evidence="2">The sequence shown here is derived from an EMBL/GenBank/DDBJ whole genome shotgun (WGS) entry which is preliminary data.</text>
</comment>
<feature type="domain" description="AB hydrolase-1" evidence="1">
    <location>
        <begin position="40"/>
        <end position="327"/>
    </location>
</feature>
<dbReference type="AlphaFoldDB" id="A0A9P5TQX9"/>
<dbReference type="Proteomes" id="UP000724874">
    <property type="component" value="Unassembled WGS sequence"/>
</dbReference>
<proteinExistence type="predicted"/>
<evidence type="ECO:0000259" key="1">
    <source>
        <dbReference type="Pfam" id="PF12697"/>
    </source>
</evidence>
<dbReference type="InterPro" id="IPR000073">
    <property type="entry name" value="AB_hydrolase_1"/>
</dbReference>
<reference evidence="2" key="1">
    <citation type="submission" date="2020-11" db="EMBL/GenBank/DDBJ databases">
        <authorList>
            <consortium name="DOE Joint Genome Institute"/>
            <person name="Ahrendt S."/>
            <person name="Riley R."/>
            <person name="Andreopoulos W."/>
            <person name="LaButti K."/>
            <person name="Pangilinan J."/>
            <person name="Ruiz-duenas F.J."/>
            <person name="Barrasa J.M."/>
            <person name="Sanchez-Garcia M."/>
            <person name="Camarero S."/>
            <person name="Miyauchi S."/>
            <person name="Serrano A."/>
            <person name="Linde D."/>
            <person name="Babiker R."/>
            <person name="Drula E."/>
            <person name="Ayuso-Fernandez I."/>
            <person name="Pacheco R."/>
            <person name="Padilla G."/>
            <person name="Ferreira P."/>
            <person name="Barriuso J."/>
            <person name="Kellner H."/>
            <person name="Castanera R."/>
            <person name="Alfaro M."/>
            <person name="Ramirez L."/>
            <person name="Pisabarro A.G."/>
            <person name="Kuo A."/>
            <person name="Tritt A."/>
            <person name="Lipzen A."/>
            <person name="He G."/>
            <person name="Yan M."/>
            <person name="Ng V."/>
            <person name="Cullen D."/>
            <person name="Martin F."/>
            <person name="Rosso M.-N."/>
            <person name="Henrissat B."/>
            <person name="Hibbett D."/>
            <person name="Martinez A.T."/>
            <person name="Grigoriev I.V."/>
        </authorList>
    </citation>
    <scope>NUCLEOTIDE SEQUENCE</scope>
    <source>
        <strain evidence="2">AH 44721</strain>
    </source>
</reference>
<evidence type="ECO:0000313" key="2">
    <source>
        <dbReference type="EMBL" id="KAF8905720.1"/>
    </source>
</evidence>
<sequence length="348" mass="38964">MQVESHILSPSPEYPLYIAAKRYWLPEFEQNISNPSAQTLVILHSTSFHKETWEPALADLFDLVAASKSGYRSKVPIREAWMIDCPNHGESGALNHRLLKQPQFANFSCEKYAQAAHRFLAVGTDEPQGAGVDFQKRNLIGIGHSLGGNAMLILQLIQPVFGFSNFIIIEPLVSPQGNMQLRGLRQQLVERAQKRRDVWCSREEVAKTFMRPDRSSSAWEHRVLNSFIEYAFYQLPKSNCIALCCSREQEIAMYLDAEGSTKPVEALNKICHTVPIHLILGAKKDFISSEIHQILVDPSSGRCFASLTVMDGVGHLIPQEQPTRLASRIFSILSSIASFSSPPTSSRL</sequence>
<protein>
    <submittedName>
        <fullName evidence="2">Alpha/beta hydrolase fold-1</fullName>
    </submittedName>
</protein>
<organism evidence="2 3">
    <name type="scientific">Gymnopilus junonius</name>
    <name type="common">Spectacular rustgill mushroom</name>
    <name type="synonym">Gymnopilus spectabilis subsp. junonius</name>
    <dbReference type="NCBI Taxonomy" id="109634"/>
    <lineage>
        <taxon>Eukaryota</taxon>
        <taxon>Fungi</taxon>
        <taxon>Dikarya</taxon>
        <taxon>Basidiomycota</taxon>
        <taxon>Agaricomycotina</taxon>
        <taxon>Agaricomycetes</taxon>
        <taxon>Agaricomycetidae</taxon>
        <taxon>Agaricales</taxon>
        <taxon>Agaricineae</taxon>
        <taxon>Hymenogastraceae</taxon>
        <taxon>Gymnopilus</taxon>
    </lineage>
</organism>
<keyword evidence="2" id="KW-0378">Hydrolase</keyword>
<keyword evidence="3" id="KW-1185">Reference proteome</keyword>
<dbReference type="Pfam" id="PF12697">
    <property type="entry name" value="Abhydrolase_6"/>
    <property type="match status" value="1"/>
</dbReference>
<evidence type="ECO:0000313" key="3">
    <source>
        <dbReference type="Proteomes" id="UP000724874"/>
    </source>
</evidence>
<name>A0A9P5TQX9_GYMJU</name>
<dbReference type="InterPro" id="IPR029058">
    <property type="entry name" value="AB_hydrolase_fold"/>
</dbReference>
<dbReference type="EMBL" id="JADNYJ010000021">
    <property type="protein sequence ID" value="KAF8905720.1"/>
    <property type="molecule type" value="Genomic_DNA"/>
</dbReference>
<gene>
    <name evidence="2" type="ORF">CPB84DRAFT_1771022</name>
</gene>
<accession>A0A9P5TQX9</accession>
<dbReference type="OrthoDB" id="94039at2759"/>
<dbReference type="SUPFAM" id="SSF53474">
    <property type="entry name" value="alpha/beta-Hydrolases"/>
    <property type="match status" value="1"/>
</dbReference>